<organism evidence="3 4">
    <name type="scientific">Blautia obeum</name>
    <dbReference type="NCBI Taxonomy" id="40520"/>
    <lineage>
        <taxon>Bacteria</taxon>
        <taxon>Bacillati</taxon>
        <taxon>Bacillota</taxon>
        <taxon>Clostridia</taxon>
        <taxon>Lachnospirales</taxon>
        <taxon>Lachnospiraceae</taxon>
        <taxon>Blautia</taxon>
    </lineage>
</organism>
<dbReference type="Pfam" id="PF04892">
    <property type="entry name" value="VanZ"/>
    <property type="match status" value="1"/>
</dbReference>
<keyword evidence="1" id="KW-0812">Transmembrane</keyword>
<proteinExistence type="predicted"/>
<feature type="transmembrane region" description="Helical" evidence="1">
    <location>
        <begin position="99"/>
        <end position="117"/>
    </location>
</feature>
<dbReference type="EMBL" id="PSQG01000001">
    <property type="protein sequence ID" value="RCH46573.1"/>
    <property type="molecule type" value="Genomic_DNA"/>
</dbReference>
<keyword evidence="1" id="KW-1133">Transmembrane helix</keyword>
<feature type="transmembrane region" description="Helical" evidence="1">
    <location>
        <begin position="12"/>
        <end position="30"/>
    </location>
</feature>
<dbReference type="Proteomes" id="UP000253208">
    <property type="component" value="Unassembled WGS sequence"/>
</dbReference>
<dbReference type="InterPro" id="IPR053150">
    <property type="entry name" value="Teicoplanin_resist-assoc"/>
</dbReference>
<gene>
    <name evidence="3" type="ORF">C4886_01020</name>
</gene>
<evidence type="ECO:0000259" key="2">
    <source>
        <dbReference type="Pfam" id="PF04892"/>
    </source>
</evidence>
<feature type="transmembrane region" description="Helical" evidence="1">
    <location>
        <begin position="64"/>
        <end position="87"/>
    </location>
</feature>
<reference evidence="3 4" key="1">
    <citation type="submission" date="2018-02" db="EMBL/GenBank/DDBJ databases">
        <title>Complete genome sequencing of Faecalibacterium prausnitzii strains isolated from the human gut.</title>
        <authorList>
            <person name="Fitzgerald B.C."/>
            <person name="Shkoporov A.N."/>
            <person name="Ross P.R."/>
            <person name="Hill C."/>
        </authorList>
    </citation>
    <scope>NUCLEOTIDE SEQUENCE [LARGE SCALE GENOMIC DNA]</scope>
    <source>
        <strain evidence="3 4">APC942/31-1</strain>
    </source>
</reference>
<dbReference type="AlphaFoldDB" id="A0A367G8K8"/>
<dbReference type="PANTHER" id="PTHR36834:SF1">
    <property type="entry name" value="INTEGRAL MEMBRANE PROTEIN"/>
    <property type="match status" value="1"/>
</dbReference>
<feature type="transmembrane region" description="Helical" evidence="1">
    <location>
        <begin position="129"/>
        <end position="146"/>
    </location>
</feature>
<name>A0A367G8K8_9FIRM</name>
<protein>
    <submittedName>
        <fullName evidence="3">VanZ family protein</fullName>
    </submittedName>
</protein>
<feature type="domain" description="VanZ-like" evidence="2">
    <location>
        <begin position="18"/>
        <end position="145"/>
    </location>
</feature>
<evidence type="ECO:0000313" key="4">
    <source>
        <dbReference type="Proteomes" id="UP000253208"/>
    </source>
</evidence>
<evidence type="ECO:0000256" key="1">
    <source>
        <dbReference type="SAM" id="Phobius"/>
    </source>
</evidence>
<sequence length="158" mass="18126">MLEKGTKRRVKKLGTAFFVLYVLVLVYLLFFSEGYGRVADAEREYRYNLVPFVEIRRFWTYRKIVGTFALFTNVFGNVLGFVPYGFILPVITGKMRNGFFIILSGFFISLTIEVIQLLTKVGCFDVDDMILNTLGAALGYGIYAVCDRIRRKINGKKI</sequence>
<accession>A0A367G8K8</accession>
<evidence type="ECO:0000313" key="3">
    <source>
        <dbReference type="EMBL" id="RCH46573.1"/>
    </source>
</evidence>
<dbReference type="PANTHER" id="PTHR36834">
    <property type="entry name" value="MEMBRANE PROTEIN-RELATED"/>
    <property type="match status" value="1"/>
</dbReference>
<comment type="caution">
    <text evidence="3">The sequence shown here is derived from an EMBL/GenBank/DDBJ whole genome shotgun (WGS) entry which is preliminary data.</text>
</comment>
<dbReference type="InterPro" id="IPR006976">
    <property type="entry name" value="VanZ-like"/>
</dbReference>
<keyword evidence="1" id="KW-0472">Membrane</keyword>